<evidence type="ECO:0008006" key="3">
    <source>
        <dbReference type="Google" id="ProtNLM"/>
    </source>
</evidence>
<accession>A0A2S7T070</accession>
<keyword evidence="2" id="KW-1185">Reference proteome</keyword>
<dbReference type="EMBL" id="PPSL01000001">
    <property type="protein sequence ID" value="PQJ12603.1"/>
    <property type="molecule type" value="Genomic_DNA"/>
</dbReference>
<evidence type="ECO:0000313" key="2">
    <source>
        <dbReference type="Proteomes" id="UP000239872"/>
    </source>
</evidence>
<proteinExistence type="predicted"/>
<dbReference type="Proteomes" id="UP000239872">
    <property type="component" value="Unassembled WGS sequence"/>
</dbReference>
<organism evidence="1 2">
    <name type="scientific">Flavipsychrobacter stenotrophus</name>
    <dbReference type="NCBI Taxonomy" id="2077091"/>
    <lineage>
        <taxon>Bacteria</taxon>
        <taxon>Pseudomonadati</taxon>
        <taxon>Bacteroidota</taxon>
        <taxon>Chitinophagia</taxon>
        <taxon>Chitinophagales</taxon>
        <taxon>Chitinophagaceae</taxon>
        <taxon>Flavipsychrobacter</taxon>
    </lineage>
</organism>
<gene>
    <name evidence="1" type="ORF">CJD36_002330</name>
</gene>
<name>A0A2S7T070_9BACT</name>
<evidence type="ECO:0000313" key="1">
    <source>
        <dbReference type="EMBL" id="PQJ12603.1"/>
    </source>
</evidence>
<dbReference type="AlphaFoldDB" id="A0A2S7T070"/>
<reference evidence="1 2" key="1">
    <citation type="submission" date="2018-01" db="EMBL/GenBank/DDBJ databases">
        <title>A novel member of the phylum Bacteroidetes isolated from glacier ice.</title>
        <authorList>
            <person name="Liu Q."/>
            <person name="Xin Y.-H."/>
        </authorList>
    </citation>
    <scope>NUCLEOTIDE SEQUENCE [LARGE SCALE GENOMIC DNA]</scope>
    <source>
        <strain evidence="1 2">RB1R16</strain>
    </source>
</reference>
<sequence>MRFFLIYITLSCIIISCGTKKTTNDLRALLANHSHEINGTSLKLEEDDDIKKLTPADTVFVRLLAKFGVLEPDHLRDEGCFNQLYYYGHFKMDNEFTGLVFAYSICNCCGDDQLILAIADNNGMIVSAIKAAEFTHPSECIIKTATKVQASSLVIATTEDCAILEGADEGKASFDSVTNYYDVTQSGQLKFAKKDSVNLTR</sequence>
<dbReference type="PROSITE" id="PS51257">
    <property type="entry name" value="PROKAR_LIPOPROTEIN"/>
    <property type="match status" value="1"/>
</dbReference>
<protein>
    <recommendedName>
        <fullName evidence="3">Lipoprotein</fullName>
    </recommendedName>
</protein>
<dbReference type="RefSeq" id="WP_105037486.1">
    <property type="nucleotide sequence ID" value="NZ_PPSL01000001.1"/>
</dbReference>
<comment type="caution">
    <text evidence="1">The sequence shown here is derived from an EMBL/GenBank/DDBJ whole genome shotgun (WGS) entry which is preliminary data.</text>
</comment>